<organism evidence="1 2">
    <name type="scientific">Algibacter lectus</name>
    <dbReference type="NCBI Taxonomy" id="221126"/>
    <lineage>
        <taxon>Bacteria</taxon>
        <taxon>Pseudomonadati</taxon>
        <taxon>Bacteroidota</taxon>
        <taxon>Flavobacteriia</taxon>
        <taxon>Flavobacteriales</taxon>
        <taxon>Flavobacteriaceae</taxon>
        <taxon>Algibacter</taxon>
    </lineage>
</organism>
<reference evidence="1 2" key="1">
    <citation type="journal article" date="2014" name="Genome Announc.">
        <title>Draft Genome Sequences of Marine Flavobacterium Algibacter lectus Strains SS8 and NR4.</title>
        <authorList>
            <person name="Takatani N."/>
            <person name="Nakanishi M."/>
            <person name="Meirelles P."/>
            <person name="Mino S."/>
            <person name="Suda W."/>
            <person name="Oshima K."/>
            <person name="Hattori M."/>
            <person name="Ohkuma M."/>
            <person name="Hosokawa M."/>
            <person name="Miyashita K."/>
            <person name="Thompson F.L."/>
            <person name="Niwa A."/>
            <person name="Sawabe T."/>
            <person name="Sawabe T."/>
        </authorList>
    </citation>
    <scope>NUCLEOTIDE SEQUENCE [LARGE SCALE GENOMIC DNA]</scope>
    <source>
        <strain evidence="2">JCM19274</strain>
    </source>
</reference>
<evidence type="ECO:0000313" key="1">
    <source>
        <dbReference type="EMBL" id="GAL77329.1"/>
    </source>
</evidence>
<dbReference type="Gene3D" id="2.60.40.2410">
    <property type="entry name" value="Uncharacterised protein PF12988, DUF3872"/>
    <property type="match status" value="1"/>
</dbReference>
<protein>
    <submittedName>
        <fullName evidence="1">Uncharacterized protein</fullName>
    </submittedName>
</protein>
<accession>A0A090WPJ5</accession>
<dbReference type="InterPro" id="IPR038707">
    <property type="entry name" value="TraQ_sf"/>
</dbReference>
<name>A0A090WPJ5_9FLAO</name>
<dbReference type="EMBL" id="BBNU01000001">
    <property type="protein sequence ID" value="GAL77329.1"/>
    <property type="molecule type" value="Genomic_DNA"/>
</dbReference>
<dbReference type="RefSeq" id="WP_042494801.1">
    <property type="nucleotide sequence ID" value="NZ_BBNU01000001.1"/>
</dbReference>
<gene>
    <name evidence="1" type="ORF">JCM19274_5042</name>
</gene>
<evidence type="ECO:0000313" key="2">
    <source>
        <dbReference type="Proteomes" id="UP000029643"/>
    </source>
</evidence>
<dbReference type="Proteomes" id="UP000029643">
    <property type="component" value="Unassembled WGS sequence"/>
</dbReference>
<comment type="caution">
    <text evidence="1">The sequence shown here is derived from an EMBL/GenBank/DDBJ whole genome shotgun (WGS) entry which is preliminary data.</text>
</comment>
<proteinExistence type="predicted"/>
<dbReference type="AlphaFoldDB" id="A0A090WPJ5"/>
<sequence>MQSQVVEFSINPIPINDFTFTAIGSANSETTGQLVPVNLNITETIGNSTYTMVFTTSGSGLLSYNGLNYSQGEPITVTPGNLTASYLGSTSGVHDIIFTATNTNAIPISHSDTISIIYNNVDFNLSTSGDSSLFVGTSEEFHVFYHRNKAIPR</sequence>